<organism evidence="10 11">
    <name type="scientific">Actinomadura vinacea</name>
    <dbReference type="NCBI Taxonomy" id="115336"/>
    <lineage>
        <taxon>Bacteria</taxon>
        <taxon>Bacillati</taxon>
        <taxon>Actinomycetota</taxon>
        <taxon>Actinomycetes</taxon>
        <taxon>Streptosporangiales</taxon>
        <taxon>Thermomonosporaceae</taxon>
        <taxon>Actinomadura</taxon>
    </lineage>
</organism>
<protein>
    <submittedName>
        <fullName evidence="10">Glycoside hydrolase family 2 TIM barrel-domain containing protein</fullName>
    </submittedName>
</protein>
<dbReference type="Pfam" id="PF00703">
    <property type="entry name" value="Glyco_hydro_2"/>
    <property type="match status" value="1"/>
</dbReference>
<keyword evidence="11" id="KW-1185">Reference proteome</keyword>
<dbReference type="Pfam" id="PF11721">
    <property type="entry name" value="Malectin"/>
    <property type="match status" value="1"/>
</dbReference>
<feature type="domain" description="Glycoside hydrolase family 2 immunoglobulin-like beta-sandwich" evidence="5">
    <location>
        <begin position="207"/>
        <end position="308"/>
    </location>
</feature>
<dbReference type="Gene3D" id="2.60.120.260">
    <property type="entry name" value="Galactose-binding domain-like"/>
    <property type="match status" value="1"/>
</dbReference>
<dbReference type="Gene3D" id="2.60.120.430">
    <property type="entry name" value="Galactose-binding lectin"/>
    <property type="match status" value="1"/>
</dbReference>
<evidence type="ECO:0000259" key="7">
    <source>
        <dbReference type="Pfam" id="PF02837"/>
    </source>
</evidence>
<keyword evidence="4" id="KW-0732">Signal</keyword>
<dbReference type="Gene3D" id="2.60.40.10">
    <property type="entry name" value="Immunoglobulins"/>
    <property type="match status" value="2"/>
</dbReference>
<dbReference type="PRINTS" id="PR00132">
    <property type="entry name" value="GLHYDRLASE2"/>
</dbReference>
<evidence type="ECO:0000259" key="8">
    <source>
        <dbReference type="Pfam" id="PF11721"/>
    </source>
</evidence>
<feature type="domain" description="Glycosyl hydrolases family 2 sugar binding" evidence="7">
    <location>
        <begin position="81"/>
        <end position="186"/>
    </location>
</feature>
<evidence type="ECO:0000259" key="5">
    <source>
        <dbReference type="Pfam" id="PF00703"/>
    </source>
</evidence>
<dbReference type="InterPro" id="IPR013783">
    <property type="entry name" value="Ig-like_fold"/>
</dbReference>
<dbReference type="Pfam" id="PF16355">
    <property type="entry name" value="DUF4982"/>
    <property type="match status" value="1"/>
</dbReference>
<evidence type="ECO:0000256" key="2">
    <source>
        <dbReference type="ARBA" id="ARBA00022801"/>
    </source>
</evidence>
<evidence type="ECO:0000256" key="1">
    <source>
        <dbReference type="ARBA" id="ARBA00007401"/>
    </source>
</evidence>
<feature type="domain" description="Malectin" evidence="8">
    <location>
        <begin position="776"/>
        <end position="852"/>
    </location>
</feature>
<evidence type="ECO:0000259" key="6">
    <source>
        <dbReference type="Pfam" id="PF02836"/>
    </source>
</evidence>
<dbReference type="Pfam" id="PF02837">
    <property type="entry name" value="Glyco_hydro_2_N"/>
    <property type="match status" value="1"/>
</dbReference>
<accession>A0ABN3ISP1</accession>
<dbReference type="SUPFAM" id="SSF49303">
    <property type="entry name" value="beta-Galactosidase/glucuronidase domain"/>
    <property type="match status" value="1"/>
</dbReference>
<evidence type="ECO:0000256" key="3">
    <source>
        <dbReference type="ARBA" id="ARBA00023295"/>
    </source>
</evidence>
<dbReference type="InterPro" id="IPR017853">
    <property type="entry name" value="GH"/>
</dbReference>
<evidence type="ECO:0000256" key="4">
    <source>
        <dbReference type="SAM" id="SignalP"/>
    </source>
</evidence>
<feature type="domain" description="Glycoside hydrolase family 2 catalytic" evidence="6">
    <location>
        <begin position="318"/>
        <end position="532"/>
    </location>
</feature>
<gene>
    <name evidence="10" type="ORF">GCM10010191_20710</name>
</gene>
<keyword evidence="2 10" id="KW-0378">Hydrolase</keyword>
<dbReference type="EMBL" id="BAAARW010000006">
    <property type="protein sequence ID" value="GAA2411419.1"/>
    <property type="molecule type" value="Genomic_DNA"/>
</dbReference>
<evidence type="ECO:0000259" key="9">
    <source>
        <dbReference type="Pfam" id="PF16355"/>
    </source>
</evidence>
<comment type="similarity">
    <text evidence="1">Belongs to the glycosyl hydrolase 2 family.</text>
</comment>
<dbReference type="InterPro" id="IPR021720">
    <property type="entry name" value="Malectin_dom"/>
</dbReference>
<proteinExistence type="inferred from homology"/>
<dbReference type="SUPFAM" id="SSF49785">
    <property type="entry name" value="Galactose-binding domain-like"/>
    <property type="match status" value="1"/>
</dbReference>
<evidence type="ECO:0000313" key="11">
    <source>
        <dbReference type="Proteomes" id="UP001501231"/>
    </source>
</evidence>
<name>A0ABN3ISP1_9ACTN</name>
<dbReference type="InterPro" id="IPR036156">
    <property type="entry name" value="Beta-gal/glucu_dom_sf"/>
</dbReference>
<dbReference type="PANTHER" id="PTHR42732">
    <property type="entry name" value="BETA-GALACTOSIDASE"/>
    <property type="match status" value="1"/>
</dbReference>
<dbReference type="InterPro" id="IPR051913">
    <property type="entry name" value="GH2_Domain-Containing"/>
</dbReference>
<dbReference type="InterPro" id="IPR032311">
    <property type="entry name" value="DUF4982"/>
</dbReference>
<feature type="domain" description="DUF4982" evidence="9">
    <location>
        <begin position="659"/>
        <end position="713"/>
    </location>
</feature>
<comment type="caution">
    <text evidence="10">The sequence shown here is derived from an EMBL/GenBank/DDBJ whole genome shotgun (WGS) entry which is preliminary data.</text>
</comment>
<dbReference type="Gene3D" id="3.20.20.80">
    <property type="entry name" value="Glycosidases"/>
    <property type="match status" value="1"/>
</dbReference>
<dbReference type="InterPro" id="IPR006101">
    <property type="entry name" value="Glyco_hydro_2"/>
</dbReference>
<feature type="chain" id="PRO_5046255981" evidence="4">
    <location>
        <begin position="22"/>
        <end position="888"/>
    </location>
</feature>
<dbReference type="InterPro" id="IPR008979">
    <property type="entry name" value="Galactose-bd-like_sf"/>
</dbReference>
<dbReference type="PANTHER" id="PTHR42732:SF1">
    <property type="entry name" value="BETA-MANNOSIDASE"/>
    <property type="match status" value="1"/>
</dbReference>
<feature type="signal peptide" evidence="4">
    <location>
        <begin position="1"/>
        <end position="21"/>
    </location>
</feature>
<reference evidence="10 11" key="1">
    <citation type="journal article" date="2019" name="Int. J. Syst. Evol. Microbiol.">
        <title>The Global Catalogue of Microorganisms (GCM) 10K type strain sequencing project: providing services to taxonomists for standard genome sequencing and annotation.</title>
        <authorList>
            <consortium name="The Broad Institute Genomics Platform"/>
            <consortium name="The Broad Institute Genome Sequencing Center for Infectious Disease"/>
            <person name="Wu L."/>
            <person name="Ma J."/>
        </authorList>
    </citation>
    <scope>NUCLEOTIDE SEQUENCE [LARGE SCALE GENOMIC DNA]</scope>
    <source>
        <strain evidence="10 11">JCM 3325</strain>
    </source>
</reference>
<sequence length="888" mass="98840">MVLAGLLGAAAVPALGRPAMAQDAEPPGAIRQRERHLLNDDWSFVRGDLKSAADADADGTDWSAVTLPHTWNAKDSIDDEPGYYRGPGWYRRALRVDDRWRDKRVFLYFEGANQVADVFVDGAPVGRHVGGYVAFCVDVTDQLRRVKPGRAATIAVRVDNTHNPDIPPLWADFTFYGGIYRNVWLVVTDPVHIDLLDHGSSGIYVDTPDVSAASADVRVRGRVVNAEPETTWVDVVSTVVDARGGEVTSRRTRLEIGRGEARDFDLSLPAIRRPRLWSPESPHLYKVITVVDDGRGGRDRVDAPLGLRWYSVDAATGFHLNGSSYPLRGTNRHQDIVGKGNALSDAEHVRDLQIIKSMGANVLRLAHYPQAPAVLEAADRLGVILWEEAPLVSTATMSDQFAANSVNMQVETIRQHYNHPSIVFRGYMNEIFLRPPEPEPAGYERFVVNLARRLEKTTRAEDPRRLTVMAVDRDDRYNSSGIADVPMILGWNLYHGWYYDTPEGFAKHLDKEHADHPNRPLWLSEYGADSDSRLHRVDVQYLPVDPATGGVTYQDQSIEFQQLFNEVYMRAINERPFLVGTTLWAQFEFGSEFRSGAIPHVNQKGVTHADRSPKDVFYLYQALWRDEPVLHIAGHEWTHRTGTAPDAPWGAGRQPVSQPVKVYSNLDSVELFINGRSLGRKQPDDVCAATWQVPFVDGGNEIVARGVANGKVVTDSVRVAFTYQAPRLSDASVPFRRLAVSAGAIVQYTDPQSLVWAEDRAYTDGGWGAIGGTTGLMRKWVNRSSEDPLYQTYREGMTAYRFDVPAGRYRVRLRFTEPSENARGNRVFSVRLNEHVLVNDLDLVAVAGPRTAYDLDGIVAATNADGLKVVFDPTVGRAVVSGIDVTRL</sequence>
<dbReference type="SUPFAM" id="SSF51445">
    <property type="entry name" value="(Trans)glycosidases"/>
    <property type="match status" value="1"/>
</dbReference>
<dbReference type="RefSeq" id="WP_344588471.1">
    <property type="nucleotide sequence ID" value="NZ_BAAARW010000006.1"/>
</dbReference>
<dbReference type="GO" id="GO:0016787">
    <property type="term" value="F:hydrolase activity"/>
    <property type="evidence" value="ECO:0007669"/>
    <property type="project" value="UniProtKB-KW"/>
</dbReference>
<keyword evidence="3" id="KW-0326">Glycosidase</keyword>
<dbReference type="Pfam" id="PF02836">
    <property type="entry name" value="Glyco_hydro_2_C"/>
    <property type="match status" value="1"/>
</dbReference>
<dbReference type="Proteomes" id="UP001501231">
    <property type="component" value="Unassembled WGS sequence"/>
</dbReference>
<dbReference type="InterPro" id="IPR006103">
    <property type="entry name" value="Glyco_hydro_2_cat"/>
</dbReference>
<dbReference type="InterPro" id="IPR006102">
    <property type="entry name" value="Ig-like_GH2"/>
</dbReference>
<evidence type="ECO:0000313" key="10">
    <source>
        <dbReference type="EMBL" id="GAA2411419.1"/>
    </source>
</evidence>
<dbReference type="InterPro" id="IPR006104">
    <property type="entry name" value="Glyco_hydro_2_N"/>
</dbReference>